<sequence length="337" mass="38729">MNRKKILKAFGVLVAIVFALFTSGIIYFNNIFFAERSKNLSIFTDYQPIKFGLSSFKTPQGFTIEKAAMVIPAEIEKIPNKLYFQFDTGAPNTIIYENSFNSLKRIGLNVDVLDIDGRTFINELTIKLGGSEMTIKMIEVVQYSAGEFFTEKDSINYNRIGSIGTDFISDHLIEIDFKNFKIQFYEEREDWMLDGRKFESFDFSGRKLMLPCKIDNKKQIMYYDSGCSSYGLLTTKGLYEKYSKANSKEVKYEISSWGRASWWSEPIQIHENLTDKSMLISGQNIAINKVGYVGNFEDLQGMIKPFTKIDGWLGNIPFFDCSLVFDAPNEEFLIVKR</sequence>
<accession>A0ABV2SY30</accession>
<organism evidence="2 3">
    <name type="scientific">Sediminicola arcticus</name>
    <dbReference type="NCBI Taxonomy" id="1574308"/>
    <lineage>
        <taxon>Bacteria</taxon>
        <taxon>Pseudomonadati</taxon>
        <taxon>Bacteroidota</taxon>
        <taxon>Flavobacteriia</taxon>
        <taxon>Flavobacteriales</taxon>
        <taxon>Flavobacteriaceae</taxon>
        <taxon>Sediminicola</taxon>
    </lineage>
</organism>
<evidence type="ECO:0008006" key="4">
    <source>
        <dbReference type="Google" id="ProtNLM"/>
    </source>
</evidence>
<gene>
    <name evidence="2" type="ORF">ABXZ36_15570</name>
</gene>
<dbReference type="Proteomes" id="UP001549799">
    <property type="component" value="Unassembled WGS sequence"/>
</dbReference>
<keyword evidence="1" id="KW-1133">Transmembrane helix</keyword>
<dbReference type="InterPro" id="IPR021109">
    <property type="entry name" value="Peptidase_aspartic_dom_sf"/>
</dbReference>
<dbReference type="Gene3D" id="2.40.70.10">
    <property type="entry name" value="Acid Proteases"/>
    <property type="match status" value="1"/>
</dbReference>
<evidence type="ECO:0000256" key="1">
    <source>
        <dbReference type="SAM" id="Phobius"/>
    </source>
</evidence>
<evidence type="ECO:0000313" key="2">
    <source>
        <dbReference type="EMBL" id="MET6992066.1"/>
    </source>
</evidence>
<keyword evidence="1" id="KW-0812">Transmembrane</keyword>
<protein>
    <recommendedName>
        <fullName evidence="4">Peptidase A2 domain-containing protein</fullName>
    </recommendedName>
</protein>
<name>A0ABV2SY30_9FLAO</name>
<evidence type="ECO:0000313" key="3">
    <source>
        <dbReference type="Proteomes" id="UP001549799"/>
    </source>
</evidence>
<feature type="transmembrane region" description="Helical" evidence="1">
    <location>
        <begin position="7"/>
        <end position="28"/>
    </location>
</feature>
<reference evidence="2 3" key="1">
    <citation type="submission" date="2024-07" db="EMBL/GenBank/DDBJ databases">
        <title>The genome sequence of type strain Sediminicola arcticus GDMCC 1.2805.</title>
        <authorList>
            <person name="Liu Y."/>
        </authorList>
    </citation>
    <scope>NUCLEOTIDE SEQUENCE [LARGE SCALE GENOMIC DNA]</scope>
    <source>
        <strain evidence="2 3">GDMCC 1.2805</strain>
    </source>
</reference>
<dbReference type="RefSeq" id="WP_354616607.1">
    <property type="nucleotide sequence ID" value="NZ_JBEXAE010000012.1"/>
</dbReference>
<comment type="caution">
    <text evidence="2">The sequence shown here is derived from an EMBL/GenBank/DDBJ whole genome shotgun (WGS) entry which is preliminary data.</text>
</comment>
<proteinExistence type="predicted"/>
<keyword evidence="1" id="KW-0472">Membrane</keyword>
<keyword evidence="3" id="KW-1185">Reference proteome</keyword>
<dbReference type="EMBL" id="JBEXAE010000012">
    <property type="protein sequence ID" value="MET6992066.1"/>
    <property type="molecule type" value="Genomic_DNA"/>
</dbReference>